<keyword evidence="7 10" id="KW-0808">Transferase</keyword>
<evidence type="ECO:0000313" key="14">
    <source>
        <dbReference type="Proteomes" id="UP000291469"/>
    </source>
</evidence>
<dbReference type="KEGG" id="erz:ER308_05930"/>
<dbReference type="Gene3D" id="3.90.1150.10">
    <property type="entry name" value="Aspartate Aminotransferase, domain 1"/>
    <property type="match status" value="1"/>
</dbReference>
<proteinExistence type="inferred from homology"/>
<organism evidence="13 14">
    <name type="scientific">Egibacter rhizosphaerae</name>
    <dbReference type="NCBI Taxonomy" id="1670831"/>
    <lineage>
        <taxon>Bacteria</taxon>
        <taxon>Bacillati</taxon>
        <taxon>Actinomycetota</taxon>
        <taxon>Nitriliruptoria</taxon>
        <taxon>Egibacterales</taxon>
        <taxon>Egibacteraceae</taxon>
        <taxon>Egibacter</taxon>
    </lineage>
</organism>
<dbReference type="GO" id="GO:0042803">
    <property type="term" value="F:protein homodimerization activity"/>
    <property type="evidence" value="ECO:0007669"/>
    <property type="project" value="UniProtKB-ARBA"/>
</dbReference>
<dbReference type="GO" id="GO:0004372">
    <property type="term" value="F:glycine hydroxymethyltransferase activity"/>
    <property type="evidence" value="ECO:0007669"/>
    <property type="project" value="UniProtKB-UniRule"/>
</dbReference>
<feature type="binding site" evidence="10">
    <location>
        <begin position="129"/>
        <end position="131"/>
    </location>
    <ligand>
        <name>(6S)-5,6,7,8-tetrahydrofolate</name>
        <dbReference type="ChEBI" id="CHEBI:57453"/>
    </ligand>
</feature>
<dbReference type="UniPathway" id="UPA00193"/>
<dbReference type="EMBL" id="CP036402">
    <property type="protein sequence ID" value="QBI19123.1"/>
    <property type="molecule type" value="Genomic_DNA"/>
</dbReference>
<comment type="catalytic activity">
    <reaction evidence="10">
        <text>(6R)-5,10-methylene-5,6,7,8-tetrahydrofolate + glycine + H2O = (6S)-5,6,7,8-tetrahydrofolate + L-serine</text>
        <dbReference type="Rhea" id="RHEA:15481"/>
        <dbReference type="ChEBI" id="CHEBI:15377"/>
        <dbReference type="ChEBI" id="CHEBI:15636"/>
        <dbReference type="ChEBI" id="CHEBI:33384"/>
        <dbReference type="ChEBI" id="CHEBI:57305"/>
        <dbReference type="ChEBI" id="CHEBI:57453"/>
        <dbReference type="EC" id="2.1.2.1"/>
    </reaction>
</comment>
<keyword evidence="6 10" id="KW-0554">One-carbon metabolism</keyword>
<evidence type="ECO:0000256" key="10">
    <source>
        <dbReference type="HAMAP-Rule" id="MF_00051"/>
    </source>
</evidence>
<dbReference type="PIRSF" id="PIRSF000412">
    <property type="entry name" value="SHMT"/>
    <property type="match status" value="1"/>
</dbReference>
<dbReference type="GO" id="GO:0008168">
    <property type="term" value="F:methyltransferase activity"/>
    <property type="evidence" value="ECO:0007669"/>
    <property type="project" value="UniProtKB-KW"/>
</dbReference>
<keyword evidence="14" id="KW-1185">Reference proteome</keyword>
<dbReference type="NCBIfam" id="NF000586">
    <property type="entry name" value="PRK00011.1"/>
    <property type="match status" value="1"/>
</dbReference>
<dbReference type="PANTHER" id="PTHR11680:SF35">
    <property type="entry name" value="SERINE HYDROXYMETHYLTRANSFERASE 1"/>
    <property type="match status" value="1"/>
</dbReference>
<accession>A0A411YD07</accession>
<dbReference type="Proteomes" id="UP000291469">
    <property type="component" value="Chromosome"/>
</dbReference>
<evidence type="ECO:0000259" key="12">
    <source>
        <dbReference type="Pfam" id="PF00464"/>
    </source>
</evidence>
<feature type="binding site" evidence="10">
    <location>
        <position position="125"/>
    </location>
    <ligand>
        <name>(6S)-5,6,7,8-tetrahydrofolate</name>
        <dbReference type="ChEBI" id="CHEBI:57453"/>
    </ligand>
</feature>
<keyword evidence="8 10" id="KW-0663">Pyridoxal phosphate</keyword>
<evidence type="ECO:0000313" key="13">
    <source>
        <dbReference type="EMBL" id="QBI19123.1"/>
    </source>
</evidence>
<dbReference type="GO" id="GO:0030170">
    <property type="term" value="F:pyridoxal phosphate binding"/>
    <property type="evidence" value="ECO:0007669"/>
    <property type="project" value="UniProtKB-UniRule"/>
</dbReference>
<comment type="function">
    <text evidence="9">Catalyzes the reversible interconversion of serine and glycine with tetrahydrofolate (THF) serving as the one-carbon carrier. This reaction serves as the major source of one-carbon groups required for the biosynthesis of purines, thymidylate, methionine, and other important biomolecules. Also exhibits THF-independent aldolase activity toward beta-hydroxyamino acids, producing glycine and aldehydes, via a retro-aldol mechanism. Thus, is able to catalyze the cleavage of L-allo-threonine.</text>
</comment>
<dbReference type="GO" id="GO:0032259">
    <property type="term" value="P:methylation"/>
    <property type="evidence" value="ECO:0007669"/>
    <property type="project" value="UniProtKB-KW"/>
</dbReference>
<dbReference type="AlphaFoldDB" id="A0A411YD07"/>
<dbReference type="UniPathway" id="UPA00288">
    <property type="reaction ID" value="UER01023"/>
</dbReference>
<dbReference type="InterPro" id="IPR049943">
    <property type="entry name" value="Ser_HO-MeTrfase-like"/>
</dbReference>
<dbReference type="RefSeq" id="WP_131154120.1">
    <property type="nucleotide sequence ID" value="NZ_CP036402.1"/>
</dbReference>
<evidence type="ECO:0000256" key="8">
    <source>
        <dbReference type="ARBA" id="ARBA00022898"/>
    </source>
</evidence>
<feature type="domain" description="Serine hydroxymethyltransferase-like" evidence="12">
    <location>
        <begin position="11"/>
        <end position="395"/>
    </location>
</feature>
<comment type="similarity">
    <text evidence="3 10">Belongs to the SHMT family.</text>
</comment>
<dbReference type="GO" id="GO:0005829">
    <property type="term" value="C:cytosol"/>
    <property type="evidence" value="ECO:0007669"/>
    <property type="project" value="TreeGrafter"/>
</dbReference>
<comment type="pathway">
    <text evidence="10">One-carbon metabolism; tetrahydrofolate interconversion.</text>
</comment>
<dbReference type="SUPFAM" id="SSF53383">
    <property type="entry name" value="PLP-dependent transferases"/>
    <property type="match status" value="1"/>
</dbReference>
<dbReference type="CDD" id="cd00378">
    <property type="entry name" value="SHMT"/>
    <property type="match status" value="1"/>
</dbReference>
<evidence type="ECO:0000256" key="2">
    <source>
        <dbReference type="ARBA" id="ARBA00004496"/>
    </source>
</evidence>
<dbReference type="Pfam" id="PF00464">
    <property type="entry name" value="SHMT"/>
    <property type="match status" value="1"/>
</dbReference>
<comment type="subunit">
    <text evidence="4 10">Homodimer.</text>
</comment>
<keyword evidence="5 10" id="KW-0963">Cytoplasm</keyword>
<feature type="site" description="Plays an important role in substrate specificity" evidence="10">
    <location>
        <position position="233"/>
    </location>
</feature>
<comment type="caution">
    <text evidence="10">Lacks conserved residue(s) required for the propagation of feature annotation.</text>
</comment>
<dbReference type="InterPro" id="IPR015421">
    <property type="entry name" value="PyrdxlP-dep_Trfase_major"/>
</dbReference>
<feature type="modified residue" description="N6-(pyridoxal phosphate)lysine" evidence="10 11">
    <location>
        <position position="234"/>
    </location>
</feature>
<dbReference type="GO" id="GO:0019264">
    <property type="term" value="P:glycine biosynthetic process from serine"/>
    <property type="evidence" value="ECO:0007669"/>
    <property type="project" value="UniProtKB-UniRule"/>
</dbReference>
<comment type="subcellular location">
    <subcellularLocation>
        <location evidence="2 10">Cytoplasm</location>
    </subcellularLocation>
</comment>
<dbReference type="InterPro" id="IPR039429">
    <property type="entry name" value="SHMT-like_dom"/>
</dbReference>
<dbReference type="Gene3D" id="3.40.640.10">
    <property type="entry name" value="Type I PLP-dependent aspartate aminotransferase-like (Major domain)"/>
    <property type="match status" value="1"/>
</dbReference>
<protein>
    <recommendedName>
        <fullName evidence="10">Serine hydroxymethyltransferase</fullName>
        <shortName evidence="10">SHMT</shortName>
        <shortName evidence="10">Serine methylase</shortName>
        <ecNumber evidence="10">2.1.2.1</ecNumber>
    </recommendedName>
</protein>
<keyword evidence="10" id="KW-0028">Amino-acid biosynthesis</keyword>
<evidence type="ECO:0000256" key="1">
    <source>
        <dbReference type="ARBA" id="ARBA00001933"/>
    </source>
</evidence>
<dbReference type="PANTHER" id="PTHR11680">
    <property type="entry name" value="SERINE HYDROXYMETHYLTRANSFERASE"/>
    <property type="match status" value="1"/>
</dbReference>
<comment type="cofactor">
    <cofactor evidence="1 10 11">
        <name>pyridoxal 5'-phosphate</name>
        <dbReference type="ChEBI" id="CHEBI:597326"/>
    </cofactor>
</comment>
<name>A0A411YD07_9ACTN</name>
<dbReference type="GO" id="GO:0035999">
    <property type="term" value="P:tetrahydrofolate interconversion"/>
    <property type="evidence" value="ECO:0007669"/>
    <property type="project" value="UniProtKB-UniRule"/>
</dbReference>
<comment type="pathway">
    <text evidence="10">Amino-acid biosynthesis; glycine biosynthesis; glycine from L-serine: step 1/1.</text>
</comment>
<dbReference type="InterPro" id="IPR015422">
    <property type="entry name" value="PyrdxlP-dep_Trfase_small"/>
</dbReference>
<reference evidence="13 14" key="1">
    <citation type="submission" date="2019-01" db="EMBL/GenBank/DDBJ databases">
        <title>Egibacter rhizosphaerae EGI 80759T.</title>
        <authorList>
            <person name="Chen D.-D."/>
            <person name="Tian Y."/>
            <person name="Jiao J.-Y."/>
            <person name="Zhang X.-T."/>
            <person name="Zhang Y.-G."/>
            <person name="Zhang Y."/>
            <person name="Xiao M."/>
            <person name="Shu W.-S."/>
            <person name="Li W.-J."/>
        </authorList>
    </citation>
    <scope>NUCLEOTIDE SEQUENCE [LARGE SCALE GENOMIC DNA]</scope>
    <source>
        <strain evidence="13 14">EGI 80759</strain>
    </source>
</reference>
<evidence type="ECO:0000256" key="11">
    <source>
        <dbReference type="PIRSR" id="PIRSR000412-50"/>
    </source>
</evidence>
<dbReference type="InterPro" id="IPR015424">
    <property type="entry name" value="PyrdxlP-dep_Trfase"/>
</dbReference>
<dbReference type="FunFam" id="3.40.640.10:FF:000001">
    <property type="entry name" value="Serine hydroxymethyltransferase"/>
    <property type="match status" value="1"/>
</dbReference>
<evidence type="ECO:0000256" key="4">
    <source>
        <dbReference type="ARBA" id="ARBA00011738"/>
    </source>
</evidence>
<sequence>MTTWGPDYDALERTDPELAAAIGDELHRQRTYLQLIASENFTTPEVLAAQGSVLTNKYAEGYPGRRYYGGCEHVDVAEELARDRLTALFGAEHANVQPHSGAQANMAAFTALGLEHGDTLMAMSLDHGGHLTHGAKVNFSGKWYEIAAYGVDPASEQIDYDEVRRLAREHRPKVILTGYTAYPRAIDFAAFREIADEVGAKLHVDAAHFCGLVAGGAHPDPVPYADMVTFTTHKTMRGPRGGAILCGQEYAKAVDKAVFPFLQGGPQMHSIAAKAVAFKQAAQPEFRDYAHQVVTNARALAEALEGHGVRIVAGGTDIHYLLADVSAVGEDDNGVEITGKVAEQRLDQAGITLNKNAIPFDPKPPMVASGVRVGVPSVTTQGMQTAEMREIATLIARVLQDEGEVGAVREEVTKLTGRFPVYV</sequence>
<keyword evidence="13" id="KW-0489">Methyltransferase</keyword>
<evidence type="ECO:0000256" key="5">
    <source>
        <dbReference type="ARBA" id="ARBA00022490"/>
    </source>
</evidence>
<evidence type="ECO:0000256" key="7">
    <source>
        <dbReference type="ARBA" id="ARBA00022679"/>
    </source>
</evidence>
<gene>
    <name evidence="10" type="primary">glyA</name>
    <name evidence="13" type="ORF">ER308_05930</name>
</gene>
<dbReference type="OrthoDB" id="9803846at2"/>
<evidence type="ECO:0000256" key="6">
    <source>
        <dbReference type="ARBA" id="ARBA00022563"/>
    </source>
</evidence>
<dbReference type="EC" id="2.1.2.1" evidence="10"/>
<evidence type="ECO:0000256" key="9">
    <source>
        <dbReference type="ARBA" id="ARBA00054606"/>
    </source>
</evidence>
<dbReference type="HAMAP" id="MF_00051">
    <property type="entry name" value="SHMT"/>
    <property type="match status" value="1"/>
</dbReference>
<evidence type="ECO:0000256" key="3">
    <source>
        <dbReference type="ARBA" id="ARBA00006376"/>
    </source>
</evidence>
<dbReference type="InterPro" id="IPR001085">
    <property type="entry name" value="Ser_HO-MeTrfase"/>
</dbReference>